<keyword evidence="2" id="KW-0812">Transmembrane</keyword>
<accession>A0ABV1GCH9</accession>
<proteinExistence type="predicted"/>
<evidence type="ECO:0000313" key="3">
    <source>
        <dbReference type="EMBL" id="MEQ2519362.1"/>
    </source>
</evidence>
<feature type="region of interest" description="Disordered" evidence="1">
    <location>
        <begin position="1"/>
        <end position="22"/>
    </location>
</feature>
<gene>
    <name evidence="3" type="ORF">WMO24_02755</name>
</gene>
<reference evidence="3 4" key="1">
    <citation type="submission" date="2024-03" db="EMBL/GenBank/DDBJ databases">
        <title>Human intestinal bacterial collection.</title>
        <authorList>
            <person name="Pauvert C."/>
            <person name="Hitch T.C.A."/>
            <person name="Clavel T."/>
        </authorList>
    </citation>
    <scope>NUCLEOTIDE SEQUENCE [LARGE SCALE GENOMIC DNA]</scope>
    <source>
        <strain evidence="3 4">CLA-JM-H11</strain>
    </source>
</reference>
<dbReference type="RefSeq" id="WP_349214772.1">
    <property type="nucleotide sequence ID" value="NZ_JBBMFA010000051.1"/>
</dbReference>
<keyword evidence="4" id="KW-1185">Reference proteome</keyword>
<feature type="transmembrane region" description="Helical" evidence="2">
    <location>
        <begin position="32"/>
        <end position="53"/>
    </location>
</feature>
<name>A0ABV1GCH9_9FIRM</name>
<dbReference type="Proteomes" id="UP001477672">
    <property type="component" value="Unassembled WGS sequence"/>
</dbReference>
<protein>
    <recommendedName>
        <fullName evidence="5">Bypass of forespore C C-terminal domain-containing protein</fullName>
    </recommendedName>
</protein>
<evidence type="ECO:0000256" key="1">
    <source>
        <dbReference type="SAM" id="MobiDB-lite"/>
    </source>
</evidence>
<sequence>MASARYTLNIKPDAPEEPPKPMTRRQKWDNFWFYRKWHVIIGVAVALMVGLLVKDVVTKVEPDYTIGVLTTQSLPYSADETLGEKLATLCDDRNGDGKVEVQVLEYWITEDAIDPNTQMAMITKLMGDMQTGESMLFLTDDVAVFEEKYGIFACNDGTAPEDFENADITGMGVAWEDCPALAGLDLGNTATPDGSQGEPLQDTMKNYTLVKRVYTGSTLEGDEELTAYYNSAAALFDAWTQKEA</sequence>
<evidence type="ECO:0008006" key="5">
    <source>
        <dbReference type="Google" id="ProtNLM"/>
    </source>
</evidence>
<evidence type="ECO:0000313" key="4">
    <source>
        <dbReference type="Proteomes" id="UP001477672"/>
    </source>
</evidence>
<organism evidence="3 4">
    <name type="scientific">Ruthenibacterium intestinale</name>
    <dbReference type="NCBI Taxonomy" id="3133163"/>
    <lineage>
        <taxon>Bacteria</taxon>
        <taxon>Bacillati</taxon>
        <taxon>Bacillota</taxon>
        <taxon>Clostridia</taxon>
        <taxon>Eubacteriales</taxon>
        <taxon>Oscillospiraceae</taxon>
        <taxon>Ruthenibacterium</taxon>
    </lineage>
</organism>
<keyword evidence="2" id="KW-1133">Transmembrane helix</keyword>
<dbReference type="EMBL" id="JBBMFA010000051">
    <property type="protein sequence ID" value="MEQ2519362.1"/>
    <property type="molecule type" value="Genomic_DNA"/>
</dbReference>
<evidence type="ECO:0000256" key="2">
    <source>
        <dbReference type="SAM" id="Phobius"/>
    </source>
</evidence>
<comment type="caution">
    <text evidence="3">The sequence shown here is derived from an EMBL/GenBank/DDBJ whole genome shotgun (WGS) entry which is preliminary data.</text>
</comment>
<keyword evidence="2" id="KW-0472">Membrane</keyword>